<dbReference type="Gene3D" id="3.10.50.30">
    <property type="entry name" value="Transcription elongation factor, GreA/GreB, C-terminal domain"/>
    <property type="match status" value="1"/>
</dbReference>
<evidence type="ECO:0000256" key="1">
    <source>
        <dbReference type="ARBA" id="ARBA00008213"/>
    </source>
</evidence>
<evidence type="ECO:0000259" key="9">
    <source>
        <dbReference type="Pfam" id="PF01272"/>
    </source>
</evidence>
<accession>A0A518D0N6</accession>
<keyword evidence="5 8" id="KW-0804">Transcription</keyword>
<dbReference type="Gene3D" id="1.10.287.180">
    <property type="entry name" value="Transcription elongation factor, GreA/GreB, N-terminal domain"/>
    <property type="match status" value="1"/>
</dbReference>
<dbReference type="GO" id="GO:0003746">
    <property type="term" value="F:translation elongation factor activity"/>
    <property type="evidence" value="ECO:0007669"/>
    <property type="project" value="UniProtKB-KW"/>
</dbReference>
<dbReference type="HAMAP" id="MF_00105">
    <property type="entry name" value="GreA_GreB"/>
    <property type="match status" value="1"/>
</dbReference>
<dbReference type="SUPFAM" id="SSF54534">
    <property type="entry name" value="FKBP-like"/>
    <property type="match status" value="1"/>
</dbReference>
<keyword evidence="11" id="KW-0251">Elongation factor</keyword>
<keyword evidence="12" id="KW-1185">Reference proteome</keyword>
<keyword evidence="3 8" id="KW-0805">Transcription regulation</keyword>
<evidence type="ECO:0000256" key="5">
    <source>
        <dbReference type="ARBA" id="ARBA00023163"/>
    </source>
</evidence>
<dbReference type="PROSITE" id="PS00830">
    <property type="entry name" value="GREAB_2"/>
    <property type="match status" value="1"/>
</dbReference>
<evidence type="ECO:0000256" key="6">
    <source>
        <dbReference type="ARBA" id="ARBA00024916"/>
    </source>
</evidence>
<evidence type="ECO:0000313" key="12">
    <source>
        <dbReference type="Proteomes" id="UP000319342"/>
    </source>
</evidence>
<feature type="domain" description="Transcription elongation factor GreA/GreB N-terminal" evidence="10">
    <location>
        <begin position="576"/>
        <end position="645"/>
    </location>
</feature>
<dbReference type="InterPro" id="IPR036953">
    <property type="entry name" value="GreA/GreB_C_sf"/>
</dbReference>
<keyword evidence="4 8" id="KW-0238">DNA-binding</keyword>
<dbReference type="OrthoDB" id="9808774at2"/>
<proteinExistence type="inferred from homology"/>
<dbReference type="SUPFAM" id="SSF46557">
    <property type="entry name" value="GreA transcript cleavage protein, N-terminal domain"/>
    <property type="match status" value="1"/>
</dbReference>
<dbReference type="Pfam" id="PF01272">
    <property type="entry name" value="GreA_GreB"/>
    <property type="match status" value="1"/>
</dbReference>
<dbReference type="GO" id="GO:0003677">
    <property type="term" value="F:DNA binding"/>
    <property type="evidence" value="ECO:0007669"/>
    <property type="project" value="UniProtKB-UniRule"/>
</dbReference>
<dbReference type="EMBL" id="CP036290">
    <property type="protein sequence ID" value="QDU85042.1"/>
    <property type="molecule type" value="Genomic_DNA"/>
</dbReference>
<evidence type="ECO:0000256" key="7">
    <source>
        <dbReference type="ARBA" id="ARBA00030776"/>
    </source>
</evidence>
<evidence type="ECO:0000256" key="4">
    <source>
        <dbReference type="ARBA" id="ARBA00023125"/>
    </source>
</evidence>
<evidence type="ECO:0000259" key="10">
    <source>
        <dbReference type="Pfam" id="PF03449"/>
    </source>
</evidence>
<dbReference type="GO" id="GO:0032784">
    <property type="term" value="P:regulation of DNA-templated transcription elongation"/>
    <property type="evidence" value="ECO:0007669"/>
    <property type="project" value="UniProtKB-UniRule"/>
</dbReference>
<dbReference type="PANTHER" id="PTHR30437:SF4">
    <property type="entry name" value="TRANSCRIPTION ELONGATION FACTOR GREA"/>
    <property type="match status" value="1"/>
</dbReference>
<dbReference type="FunFam" id="1.10.287.180:FF:000001">
    <property type="entry name" value="Transcription elongation factor GreA"/>
    <property type="match status" value="1"/>
</dbReference>
<name>A0A518D0N6_9BACT</name>
<comment type="function">
    <text evidence="6 8">Necessary for efficient RNA polymerase transcription elongation past template-encoded arresting sites. The arresting sites in DNA have the property of trapping a certain fraction of elongating RNA polymerases that pass through, resulting in locked ternary complexes. Cleavage of the nascent transcript by cleavage factors such as GreA or GreB allows the resumption of elongation from the new 3'terminus. GreA releases sequences of 2 to 3 nucleotides.</text>
</comment>
<dbReference type="InterPro" id="IPR023459">
    <property type="entry name" value="Tscrpt_elong_fac_GreA/B_fam"/>
</dbReference>
<dbReference type="GO" id="GO:0070063">
    <property type="term" value="F:RNA polymerase binding"/>
    <property type="evidence" value="ECO:0007669"/>
    <property type="project" value="InterPro"/>
</dbReference>
<dbReference type="GO" id="GO:0006354">
    <property type="term" value="P:DNA-templated transcription elongation"/>
    <property type="evidence" value="ECO:0007669"/>
    <property type="project" value="TreeGrafter"/>
</dbReference>
<dbReference type="InterPro" id="IPR028624">
    <property type="entry name" value="Tscrpt_elong_fac_GreA/B"/>
</dbReference>
<protein>
    <recommendedName>
        <fullName evidence="2 8">Transcription elongation factor GreA</fullName>
    </recommendedName>
    <alternativeName>
        <fullName evidence="7 8">Transcript cleavage factor GreA</fullName>
    </alternativeName>
</protein>
<dbReference type="PANTHER" id="PTHR30437">
    <property type="entry name" value="TRANSCRIPTION ELONGATION FACTOR GREA"/>
    <property type="match status" value="1"/>
</dbReference>
<dbReference type="Proteomes" id="UP000319342">
    <property type="component" value="Chromosome"/>
</dbReference>
<dbReference type="InterPro" id="IPR036805">
    <property type="entry name" value="Tscrpt_elong_fac_GreA/B_N_sf"/>
</dbReference>
<evidence type="ECO:0000256" key="2">
    <source>
        <dbReference type="ARBA" id="ARBA00013729"/>
    </source>
</evidence>
<evidence type="ECO:0000256" key="8">
    <source>
        <dbReference type="HAMAP-Rule" id="MF_00105"/>
    </source>
</evidence>
<dbReference type="InterPro" id="IPR018151">
    <property type="entry name" value="TF_GreA/GreB_CS"/>
</dbReference>
<organism evidence="11 12">
    <name type="scientific">Rohdeia mirabilis</name>
    <dbReference type="NCBI Taxonomy" id="2528008"/>
    <lineage>
        <taxon>Bacteria</taxon>
        <taxon>Pseudomonadati</taxon>
        <taxon>Planctomycetota</taxon>
        <taxon>Planctomycetia</taxon>
        <taxon>Planctomycetia incertae sedis</taxon>
        <taxon>Rohdeia</taxon>
    </lineage>
</organism>
<dbReference type="InterPro" id="IPR022691">
    <property type="entry name" value="Tscrpt_elong_fac_GreA/B_N"/>
</dbReference>
<evidence type="ECO:0000313" key="11">
    <source>
        <dbReference type="EMBL" id="QDU85042.1"/>
    </source>
</evidence>
<keyword evidence="11" id="KW-0648">Protein biosynthesis</keyword>
<dbReference type="InterPro" id="IPR001437">
    <property type="entry name" value="Tscrpt_elong_fac_GreA/B_C"/>
</dbReference>
<gene>
    <name evidence="8 11" type="primary">greA</name>
    <name evidence="11" type="ORF">Pla163_21660</name>
</gene>
<feature type="domain" description="Transcription elongation factor GreA/GreB C-terminal" evidence="9">
    <location>
        <begin position="654"/>
        <end position="725"/>
    </location>
</feature>
<dbReference type="AlphaFoldDB" id="A0A518D0N6"/>
<dbReference type="RefSeq" id="WP_145187656.1">
    <property type="nucleotide sequence ID" value="NZ_CP036290.1"/>
</dbReference>
<evidence type="ECO:0000256" key="3">
    <source>
        <dbReference type="ARBA" id="ARBA00023015"/>
    </source>
</evidence>
<dbReference type="Pfam" id="PF03449">
    <property type="entry name" value="GreA_GreB_N"/>
    <property type="match status" value="1"/>
</dbReference>
<reference evidence="11 12" key="1">
    <citation type="submission" date="2019-02" db="EMBL/GenBank/DDBJ databases">
        <title>Deep-cultivation of Planctomycetes and their phenomic and genomic characterization uncovers novel biology.</title>
        <authorList>
            <person name="Wiegand S."/>
            <person name="Jogler M."/>
            <person name="Boedeker C."/>
            <person name="Pinto D."/>
            <person name="Vollmers J."/>
            <person name="Rivas-Marin E."/>
            <person name="Kohn T."/>
            <person name="Peeters S.H."/>
            <person name="Heuer A."/>
            <person name="Rast P."/>
            <person name="Oberbeckmann S."/>
            <person name="Bunk B."/>
            <person name="Jeske O."/>
            <person name="Meyerdierks A."/>
            <person name="Storesund J.E."/>
            <person name="Kallscheuer N."/>
            <person name="Luecker S."/>
            <person name="Lage O.M."/>
            <person name="Pohl T."/>
            <person name="Merkel B.J."/>
            <person name="Hornburger P."/>
            <person name="Mueller R.-W."/>
            <person name="Bruemmer F."/>
            <person name="Labrenz M."/>
            <person name="Spormann A.M."/>
            <person name="Op den Camp H."/>
            <person name="Overmann J."/>
            <person name="Amann R."/>
            <person name="Jetten M.S.M."/>
            <person name="Mascher T."/>
            <person name="Medema M.H."/>
            <person name="Devos D.P."/>
            <person name="Kaster A.-K."/>
            <person name="Ovreas L."/>
            <person name="Rohde M."/>
            <person name="Galperin M.Y."/>
            <person name="Jogler C."/>
        </authorList>
    </citation>
    <scope>NUCLEOTIDE SEQUENCE [LARGE SCALE GENOMIC DNA]</scope>
    <source>
        <strain evidence="11 12">Pla163</strain>
    </source>
</reference>
<comment type="similarity">
    <text evidence="1 8">Belongs to the GreA/GreB family.</text>
</comment>
<sequence length="730" mass="81151">MSLASLVRTEDWNALEGHWAELMSSNAAIDEVLAAVELARENKSVSRILPFVREHADLLEAGGRHADAAELLGRTLLAGGPPGELSQRLFRNARAAFENESWWESYTQLSGFHEGAEDVRKAWKAFAQLKDLGEGSTVFHRSGWGPGQVTEMDRGKLEVKIRFASGRRDWLPVKSVIETCDVLDEQDLRSLVVKGPDELLRMIGEEPLEVLTRVLRRYNGRTTQAVLKTAMAQLGLEGSAFTSWWRKARKVAEQSNMHEVTGSGAKTQIRLLDVAVDAGENMRRQLRMSKDLGAALARVRDLLAEKDLDDTVRAAALETLEELAEQNDANTPHRLSSWMLLRNERSETPGQLAARLHRAIEENADPENDALSSECPPLWTLFGEMPTARDQEACISLLKEIHGEEKWFDEACEQLVHAPAGMVRGLIDELMKAERQSVLAEMYTNLLIRPLRNPHLLLHLAEQAEKGKLEGDFPPPVQRCHSLLTLATALHTAEGADPVRTRAQTKLANVLCNGEPSLMSRLLEDATRRELRALMPILGKGVDGIVDRTFTHVAISRFPTIYRDDNRPFWEEENVIWTTQAGLSKREEELRELREVKIPANSEAIGKAASFGDLSENSEWESALEEQRNLTARATEIEEEVRQARLIEHAAIPEGIAAPGTRVTYSDDKGEQRTVQLLGPWDADGKEIISYRSPVAQGMLGVRAGEPATLQLPGGATQVKLVTIETLALA</sequence>